<dbReference type="AlphaFoldDB" id="A0A813Q794"/>
<dbReference type="InterPro" id="IPR035914">
    <property type="entry name" value="Sperma_CUB_dom_sf"/>
</dbReference>
<comment type="caution">
    <text evidence="5">The sequence shown here is derived from an EMBL/GenBank/DDBJ whole genome shotgun (WGS) entry which is preliminary data.</text>
</comment>
<protein>
    <recommendedName>
        <fullName evidence="4">CUB domain-containing protein</fullName>
    </recommendedName>
</protein>
<dbReference type="CDD" id="cd00041">
    <property type="entry name" value="CUB"/>
    <property type="match status" value="3"/>
</dbReference>
<dbReference type="Pfam" id="PF00431">
    <property type="entry name" value="CUB"/>
    <property type="match status" value="4"/>
</dbReference>
<evidence type="ECO:0000256" key="3">
    <source>
        <dbReference type="PROSITE-ProRule" id="PRU00059"/>
    </source>
</evidence>
<feature type="disulfide bond" evidence="3">
    <location>
        <begin position="204"/>
        <end position="231"/>
    </location>
</feature>
<keyword evidence="2 3" id="KW-1015">Disulfide bond</keyword>
<organism evidence="5 7">
    <name type="scientific">Didymodactylos carnosus</name>
    <dbReference type="NCBI Taxonomy" id="1234261"/>
    <lineage>
        <taxon>Eukaryota</taxon>
        <taxon>Metazoa</taxon>
        <taxon>Spiralia</taxon>
        <taxon>Gnathifera</taxon>
        <taxon>Rotifera</taxon>
        <taxon>Eurotatoria</taxon>
        <taxon>Bdelloidea</taxon>
        <taxon>Philodinida</taxon>
        <taxon>Philodinidae</taxon>
        <taxon>Didymodactylos</taxon>
    </lineage>
</organism>
<dbReference type="PANTHER" id="PTHR24251">
    <property type="entry name" value="OVOCHYMASE-RELATED"/>
    <property type="match status" value="1"/>
</dbReference>
<keyword evidence="7" id="KW-1185">Reference proteome</keyword>
<reference evidence="5" key="1">
    <citation type="submission" date="2021-02" db="EMBL/GenBank/DDBJ databases">
        <authorList>
            <person name="Nowell W R."/>
        </authorList>
    </citation>
    <scope>NUCLEOTIDE SEQUENCE</scope>
</reference>
<dbReference type="Gene3D" id="2.60.120.290">
    <property type="entry name" value="Spermadhesin, CUB domain"/>
    <property type="match status" value="4"/>
</dbReference>
<evidence type="ECO:0000256" key="2">
    <source>
        <dbReference type="ARBA" id="ARBA00023157"/>
    </source>
</evidence>
<keyword evidence="1" id="KW-0677">Repeat</keyword>
<dbReference type="EMBL" id="CAJNOQ010000138">
    <property type="protein sequence ID" value="CAF0762962.1"/>
    <property type="molecule type" value="Genomic_DNA"/>
</dbReference>
<gene>
    <name evidence="5" type="ORF">GPM918_LOCUS1494</name>
    <name evidence="6" type="ORF">SRO942_LOCUS1494</name>
</gene>
<dbReference type="EMBL" id="CAJOBC010000138">
    <property type="protein sequence ID" value="CAF3544061.1"/>
    <property type="molecule type" value="Genomic_DNA"/>
</dbReference>
<evidence type="ECO:0000313" key="6">
    <source>
        <dbReference type="EMBL" id="CAF3544061.1"/>
    </source>
</evidence>
<dbReference type="PANTHER" id="PTHR24251:SF50">
    <property type="entry name" value="ATTRACTIN-LIKE 1A"/>
    <property type="match status" value="1"/>
</dbReference>
<accession>A0A813Q794</accession>
<evidence type="ECO:0000313" key="7">
    <source>
        <dbReference type="Proteomes" id="UP000663829"/>
    </source>
</evidence>
<dbReference type="SMART" id="SM00042">
    <property type="entry name" value="CUB"/>
    <property type="match status" value="3"/>
</dbReference>
<evidence type="ECO:0000313" key="5">
    <source>
        <dbReference type="EMBL" id="CAF0762962.1"/>
    </source>
</evidence>
<evidence type="ECO:0000256" key="1">
    <source>
        <dbReference type="ARBA" id="ARBA00022737"/>
    </source>
</evidence>
<feature type="domain" description="CUB" evidence="4">
    <location>
        <begin position="335"/>
        <end position="473"/>
    </location>
</feature>
<dbReference type="SUPFAM" id="SSF49854">
    <property type="entry name" value="Spermadhesin, CUB domain"/>
    <property type="match status" value="4"/>
</dbReference>
<feature type="domain" description="CUB" evidence="4">
    <location>
        <begin position="204"/>
        <end position="310"/>
    </location>
</feature>
<evidence type="ECO:0000259" key="4">
    <source>
        <dbReference type="PROSITE" id="PS01180"/>
    </source>
</evidence>
<dbReference type="Proteomes" id="UP000681722">
    <property type="component" value="Unassembled WGS sequence"/>
</dbReference>
<dbReference type="Proteomes" id="UP000663829">
    <property type="component" value="Unassembled WGS sequence"/>
</dbReference>
<name>A0A813Q794_9BILA</name>
<sequence>MTYDNNILCSWEITAALSTNRTLILTFLHFDTEYFYDELLIGETVSGLSRYNSKLARFSGSKLPEPFYISYKRPIWIEFSTDDTIVGTGFILEYAFTNKTMSTPKPVLLIDANIEYSDDGNALIRIRIVHFETEQYYDKLTFIVGHNVDNAAMVLTELSGKLDELPRHIFVPSDSLYMIFTTDRTINATGFMLEYEIITKEMNCSSDDITKSQGHIQSVNYPQSLRTNLDCTWNLFLPSSYIAIEIEFHDLHLANGKDYLIVHSGDSLTPYTGEMKALKILFYSFNITLNLITRHSTDDYRGFNLSYRGILINEENIHEQTSTAELIVKHQQLSCGKRYSSSINGTILTSGYPIYDYPVNIDCTWIVDVFDGQNVLLRFDDFDIDSEEDIVQIGLLNDVTKYQLFSIIGSTVLPSAETKEIDGASLPLHLNSSTRSLRQKQHSLTGYYNLTKTQQWIIQPSSEESIEILFNSISTTSDRTVCFLIESMDSYPISVCNYQTFPMVIYQIRSFTLSIKPSFVYTLVNYDIHIQKFEKKTIIQYIVESEVELTVPDYPHVHCEWHVNIENSSVIIINIKNIEDLDTTFLVKATTNSCGQFLKPNDFMYIYYENNDLISKNCHWFIQGSTDSTFIVNVYSNDTSQNPQLYTTAGIKLILNQNIVIPYSDFYIKYISNLTIYEQFIIILYHYERSW</sequence>
<proteinExistence type="predicted"/>
<comment type="caution">
    <text evidence="3">Lacks conserved residue(s) required for the propagation of feature annotation.</text>
</comment>
<dbReference type="OrthoDB" id="10051444at2759"/>
<dbReference type="InterPro" id="IPR000859">
    <property type="entry name" value="CUB_dom"/>
</dbReference>
<dbReference type="PROSITE" id="PS01180">
    <property type="entry name" value="CUB"/>
    <property type="match status" value="3"/>
</dbReference>
<feature type="domain" description="CUB" evidence="4">
    <location>
        <begin position="1"/>
        <end position="97"/>
    </location>
</feature>